<gene>
    <name evidence="1" type="ORF">BDP27DRAFT_1145523</name>
</gene>
<reference evidence="1" key="1">
    <citation type="submission" date="2020-11" db="EMBL/GenBank/DDBJ databases">
        <authorList>
            <consortium name="DOE Joint Genome Institute"/>
            <person name="Ahrendt S."/>
            <person name="Riley R."/>
            <person name="Andreopoulos W."/>
            <person name="Labutti K."/>
            <person name="Pangilinan J."/>
            <person name="Ruiz-Duenas F.J."/>
            <person name="Barrasa J.M."/>
            <person name="Sanchez-Garcia M."/>
            <person name="Camarero S."/>
            <person name="Miyauchi S."/>
            <person name="Serrano A."/>
            <person name="Linde D."/>
            <person name="Babiker R."/>
            <person name="Drula E."/>
            <person name="Ayuso-Fernandez I."/>
            <person name="Pacheco R."/>
            <person name="Padilla G."/>
            <person name="Ferreira P."/>
            <person name="Barriuso J."/>
            <person name="Kellner H."/>
            <person name="Castanera R."/>
            <person name="Alfaro M."/>
            <person name="Ramirez L."/>
            <person name="Pisabarro A.G."/>
            <person name="Kuo A."/>
            <person name="Tritt A."/>
            <person name="Lipzen A."/>
            <person name="He G."/>
            <person name="Yan M."/>
            <person name="Ng V."/>
            <person name="Cullen D."/>
            <person name="Martin F."/>
            <person name="Rosso M.-N."/>
            <person name="Henrissat B."/>
            <person name="Hibbett D."/>
            <person name="Martinez A.T."/>
            <person name="Grigoriev I.V."/>
        </authorList>
    </citation>
    <scope>NUCLEOTIDE SEQUENCE</scope>
    <source>
        <strain evidence="1">AH 40177</strain>
    </source>
</reference>
<accession>A0A9P5P9H9</accession>
<name>A0A9P5P9H9_9AGAR</name>
<protein>
    <submittedName>
        <fullName evidence="1">Uncharacterized protein</fullName>
    </submittedName>
</protein>
<dbReference type="Proteomes" id="UP000772434">
    <property type="component" value="Unassembled WGS sequence"/>
</dbReference>
<dbReference type="AlphaFoldDB" id="A0A9P5P9H9"/>
<organism evidence="1 2">
    <name type="scientific">Rhodocollybia butyracea</name>
    <dbReference type="NCBI Taxonomy" id="206335"/>
    <lineage>
        <taxon>Eukaryota</taxon>
        <taxon>Fungi</taxon>
        <taxon>Dikarya</taxon>
        <taxon>Basidiomycota</taxon>
        <taxon>Agaricomycotina</taxon>
        <taxon>Agaricomycetes</taxon>
        <taxon>Agaricomycetidae</taxon>
        <taxon>Agaricales</taxon>
        <taxon>Marasmiineae</taxon>
        <taxon>Omphalotaceae</taxon>
        <taxon>Rhodocollybia</taxon>
    </lineage>
</organism>
<dbReference type="EMBL" id="JADNRY010000203">
    <property type="protein sequence ID" value="KAF9061394.1"/>
    <property type="molecule type" value="Genomic_DNA"/>
</dbReference>
<comment type="caution">
    <text evidence="1">The sequence shown here is derived from an EMBL/GenBank/DDBJ whole genome shotgun (WGS) entry which is preliminary data.</text>
</comment>
<dbReference type="OrthoDB" id="3247294at2759"/>
<feature type="non-terminal residue" evidence="1">
    <location>
        <position position="77"/>
    </location>
</feature>
<evidence type="ECO:0000313" key="1">
    <source>
        <dbReference type="EMBL" id="KAF9061394.1"/>
    </source>
</evidence>
<keyword evidence="2" id="KW-1185">Reference proteome</keyword>
<sequence length="77" mass="8940">MWSAVYRTDCSIYEDCDTNMLIEAYHHVLKGKFLHGKCNCHLDHLIHVLVNDVAPYYILKQAHQQYGFEGDDLEAAK</sequence>
<proteinExistence type="predicted"/>
<evidence type="ECO:0000313" key="2">
    <source>
        <dbReference type="Proteomes" id="UP000772434"/>
    </source>
</evidence>